<evidence type="ECO:0008006" key="3">
    <source>
        <dbReference type="Google" id="ProtNLM"/>
    </source>
</evidence>
<reference evidence="1 2" key="1">
    <citation type="submission" date="2018-03" db="EMBL/GenBank/DDBJ databases">
        <title>The ancient ancestry and fast evolution of plastids.</title>
        <authorList>
            <person name="Moore K.R."/>
            <person name="Magnabosco C."/>
            <person name="Momper L."/>
            <person name="Gold D.A."/>
            <person name="Bosak T."/>
            <person name="Fournier G.P."/>
        </authorList>
    </citation>
    <scope>NUCLEOTIDE SEQUENCE [LARGE SCALE GENOMIC DNA]</scope>
    <source>
        <strain evidence="1 2">CCALA 037</strain>
    </source>
</reference>
<dbReference type="SUPFAM" id="SSF160631">
    <property type="entry name" value="SMI1/KNR4-like"/>
    <property type="match status" value="1"/>
</dbReference>
<dbReference type="InterPro" id="IPR037883">
    <property type="entry name" value="Knr4/Smi1-like_sf"/>
</dbReference>
<dbReference type="Proteomes" id="UP000238937">
    <property type="component" value="Unassembled WGS sequence"/>
</dbReference>
<dbReference type="AlphaFoldDB" id="A0A2T1F5B9"/>
<gene>
    <name evidence="1" type="ORF">C7B77_28795</name>
</gene>
<evidence type="ECO:0000313" key="1">
    <source>
        <dbReference type="EMBL" id="PSB40118.1"/>
    </source>
</evidence>
<sequence>MSKKLSSEEVNKIKIMFPAIPEDYFDFMRNIGWGNFSNSLMLYSAPVNPDEIYGDDYPDDISRILIFGDDFNGRCFGWDPSNKFYIGEIDPILPSRSKSIERGTITK</sequence>
<dbReference type="OrthoDB" id="282795at2"/>
<comment type="caution">
    <text evidence="1">The sequence shown here is derived from an EMBL/GenBank/DDBJ whole genome shotgun (WGS) entry which is preliminary data.</text>
</comment>
<protein>
    <recommendedName>
        <fullName evidence="3">Knr4/Smi1-like domain-containing protein</fullName>
    </recommendedName>
</protein>
<evidence type="ECO:0000313" key="2">
    <source>
        <dbReference type="Proteomes" id="UP000238937"/>
    </source>
</evidence>
<dbReference type="RefSeq" id="WP_106313154.1">
    <property type="nucleotide sequence ID" value="NZ_PVWO01000737.1"/>
</dbReference>
<organism evidence="1 2">
    <name type="scientific">Chamaesiphon polymorphus CCALA 037</name>
    <dbReference type="NCBI Taxonomy" id="2107692"/>
    <lineage>
        <taxon>Bacteria</taxon>
        <taxon>Bacillati</taxon>
        <taxon>Cyanobacteriota</taxon>
        <taxon>Cyanophyceae</taxon>
        <taxon>Gomontiellales</taxon>
        <taxon>Chamaesiphonaceae</taxon>
        <taxon>Chamaesiphon</taxon>
    </lineage>
</organism>
<dbReference type="EMBL" id="PVWO01000737">
    <property type="protein sequence ID" value="PSB40118.1"/>
    <property type="molecule type" value="Genomic_DNA"/>
</dbReference>
<accession>A0A2T1F5B9</accession>
<name>A0A2T1F5B9_9CYAN</name>
<proteinExistence type="predicted"/>
<keyword evidence="2" id="KW-1185">Reference proteome</keyword>